<protein>
    <submittedName>
        <fullName evidence="7">NAD(P)-dependent alcohol dehydrogenase</fullName>
    </submittedName>
</protein>
<dbReference type="SMART" id="SM00829">
    <property type="entry name" value="PKS_ER"/>
    <property type="match status" value="1"/>
</dbReference>
<dbReference type="Gene3D" id="3.40.50.720">
    <property type="entry name" value="NAD(P)-binding Rossmann-like Domain"/>
    <property type="match status" value="1"/>
</dbReference>
<dbReference type="InterPro" id="IPR013149">
    <property type="entry name" value="ADH-like_C"/>
</dbReference>
<dbReference type="InterPro" id="IPR013154">
    <property type="entry name" value="ADH-like_N"/>
</dbReference>
<dbReference type="PROSITE" id="PS00059">
    <property type="entry name" value="ADH_ZINC"/>
    <property type="match status" value="1"/>
</dbReference>
<dbReference type="SUPFAM" id="SSF51735">
    <property type="entry name" value="NAD(P)-binding Rossmann-fold domains"/>
    <property type="match status" value="1"/>
</dbReference>
<comment type="similarity">
    <text evidence="5">Belongs to the zinc-containing alcohol dehydrogenase family.</text>
</comment>
<dbReference type="Pfam" id="PF08240">
    <property type="entry name" value="ADH_N"/>
    <property type="match status" value="1"/>
</dbReference>
<feature type="domain" description="Enoyl reductase (ER)" evidence="6">
    <location>
        <begin position="13"/>
        <end position="333"/>
    </location>
</feature>
<dbReference type="PROSITE" id="PS00065">
    <property type="entry name" value="D_2_HYDROXYACID_DH_1"/>
    <property type="match status" value="1"/>
</dbReference>
<organism evidence="7 8">
    <name type="scientific">Tahibacter amnicola</name>
    <dbReference type="NCBI Taxonomy" id="2976241"/>
    <lineage>
        <taxon>Bacteria</taxon>
        <taxon>Pseudomonadati</taxon>
        <taxon>Pseudomonadota</taxon>
        <taxon>Gammaproteobacteria</taxon>
        <taxon>Lysobacterales</taxon>
        <taxon>Rhodanobacteraceae</taxon>
        <taxon>Tahibacter</taxon>
    </lineage>
</organism>
<evidence type="ECO:0000256" key="3">
    <source>
        <dbReference type="ARBA" id="ARBA00022833"/>
    </source>
</evidence>
<evidence type="ECO:0000256" key="1">
    <source>
        <dbReference type="ARBA" id="ARBA00001947"/>
    </source>
</evidence>
<dbReference type="InterPro" id="IPR047109">
    <property type="entry name" value="CAD-like"/>
</dbReference>
<keyword evidence="8" id="KW-1185">Reference proteome</keyword>
<evidence type="ECO:0000256" key="5">
    <source>
        <dbReference type="RuleBase" id="RU361277"/>
    </source>
</evidence>
<dbReference type="InterPro" id="IPR020843">
    <property type="entry name" value="ER"/>
</dbReference>
<evidence type="ECO:0000256" key="4">
    <source>
        <dbReference type="ARBA" id="ARBA00023002"/>
    </source>
</evidence>
<dbReference type="Pfam" id="PF00107">
    <property type="entry name" value="ADH_zinc_N"/>
    <property type="match status" value="1"/>
</dbReference>
<evidence type="ECO:0000313" key="7">
    <source>
        <dbReference type="EMBL" id="UXI67796.1"/>
    </source>
</evidence>
<dbReference type="Proteomes" id="UP001064632">
    <property type="component" value="Chromosome"/>
</dbReference>
<evidence type="ECO:0000313" key="8">
    <source>
        <dbReference type="Proteomes" id="UP001064632"/>
    </source>
</evidence>
<keyword evidence="4" id="KW-0560">Oxidoreductase</keyword>
<dbReference type="Gene3D" id="3.90.180.10">
    <property type="entry name" value="Medium-chain alcohol dehydrogenases, catalytic domain"/>
    <property type="match status" value="1"/>
</dbReference>
<dbReference type="RefSeq" id="WP_261694765.1">
    <property type="nucleotide sequence ID" value="NZ_CP104694.1"/>
</dbReference>
<evidence type="ECO:0000256" key="2">
    <source>
        <dbReference type="ARBA" id="ARBA00022723"/>
    </source>
</evidence>
<sequence length="338" mass="36054">MSTIRAWAAPAAGAPLEPFTYTTGPLGADEVEIAVDYCGLCHSDLSMRDNEWGRTTYPFVPGHEIVGRIVACGAAVKGREVGQRVGLGWFSGSCQYCHSCLRGDQHLCGSSQETIVGRHGGFAERVRSHWLWVTPLPESLASEACGPLFCGGITVFNPILLAGVKPTDRVGVVGIGGLGHLAIQFLRRWGCEVTAFTSSEAKRDEAMALGAHQVVPSNDKSAIKRWAGYFDFILVTVNVALEWPAFTAALAPRGRLHFVGAVLEPIQLPAFSLIGGQKSVGGSPVGSPATVETMLGFCARHAIAPQIEVFPMSRVNDALAHLAAGKARYRVVLKADFD</sequence>
<keyword evidence="3 5" id="KW-0862">Zinc</keyword>
<dbReference type="InterPro" id="IPR002328">
    <property type="entry name" value="ADH_Zn_CS"/>
</dbReference>
<accession>A0ABY6BGR4</accession>
<dbReference type="CDD" id="cd05283">
    <property type="entry name" value="CAD1"/>
    <property type="match status" value="1"/>
</dbReference>
<dbReference type="InterPro" id="IPR011032">
    <property type="entry name" value="GroES-like_sf"/>
</dbReference>
<dbReference type="InterPro" id="IPR036291">
    <property type="entry name" value="NAD(P)-bd_dom_sf"/>
</dbReference>
<keyword evidence="2 5" id="KW-0479">Metal-binding</keyword>
<comment type="cofactor">
    <cofactor evidence="1 5">
        <name>Zn(2+)</name>
        <dbReference type="ChEBI" id="CHEBI:29105"/>
    </cofactor>
</comment>
<evidence type="ECO:0000259" key="6">
    <source>
        <dbReference type="SMART" id="SM00829"/>
    </source>
</evidence>
<dbReference type="SUPFAM" id="SSF50129">
    <property type="entry name" value="GroES-like"/>
    <property type="match status" value="1"/>
</dbReference>
<proteinExistence type="inferred from homology"/>
<dbReference type="EMBL" id="CP104694">
    <property type="protein sequence ID" value="UXI67796.1"/>
    <property type="molecule type" value="Genomic_DNA"/>
</dbReference>
<name>A0ABY6BGR4_9GAMM</name>
<dbReference type="PANTHER" id="PTHR42683">
    <property type="entry name" value="ALDEHYDE REDUCTASE"/>
    <property type="match status" value="1"/>
</dbReference>
<gene>
    <name evidence="7" type="ORF">N4264_24185</name>
</gene>
<reference evidence="7" key="1">
    <citation type="submission" date="2022-09" db="EMBL/GenBank/DDBJ databases">
        <title>Tahibacter sp. nov., isolated from a fresh water.</title>
        <authorList>
            <person name="Baek J.H."/>
            <person name="Lee J.K."/>
            <person name="Kim J.M."/>
            <person name="Jeon C.O."/>
        </authorList>
    </citation>
    <scope>NUCLEOTIDE SEQUENCE</scope>
    <source>
        <strain evidence="7">W38</strain>
    </source>
</reference>
<dbReference type="InterPro" id="IPR029752">
    <property type="entry name" value="D-isomer_DH_CS1"/>
</dbReference>